<dbReference type="PANTHER" id="PTHR21180">
    <property type="entry name" value="ENDONUCLEASE/EXONUCLEASE/PHOSPHATASE FAMILY DOMAIN-CONTAINING PROTEIN 1"/>
    <property type="match status" value="1"/>
</dbReference>
<dbReference type="EMBL" id="DSXR01000018">
    <property type="protein sequence ID" value="HGS86245.1"/>
    <property type="molecule type" value="Genomic_DNA"/>
</dbReference>
<dbReference type="Gene3D" id="1.10.150.320">
    <property type="entry name" value="Photosystem II 12 kDa extrinsic protein"/>
    <property type="match status" value="1"/>
</dbReference>
<dbReference type="SMART" id="SM00278">
    <property type="entry name" value="HhH1"/>
    <property type="match status" value="2"/>
</dbReference>
<name>A0A7C4PW08_9CHLR</name>
<feature type="region of interest" description="Disordered" evidence="2">
    <location>
        <begin position="71"/>
        <end position="154"/>
    </location>
</feature>
<dbReference type="InterPro" id="IPR003583">
    <property type="entry name" value="Hlx-hairpin-Hlx_DNA-bd_motif"/>
</dbReference>
<evidence type="ECO:0000256" key="2">
    <source>
        <dbReference type="SAM" id="MobiDB-lite"/>
    </source>
</evidence>
<reference evidence="5" key="1">
    <citation type="journal article" date="2020" name="mSystems">
        <title>Genome- and Community-Level Interaction Insights into Carbon Utilization and Element Cycling Functions of Hydrothermarchaeota in Hydrothermal Sediment.</title>
        <authorList>
            <person name="Zhou Z."/>
            <person name="Liu Y."/>
            <person name="Xu W."/>
            <person name="Pan J."/>
            <person name="Luo Z.H."/>
            <person name="Li M."/>
        </authorList>
    </citation>
    <scope>NUCLEOTIDE SEQUENCE [LARGE SCALE GENOMIC DNA]</scope>
    <source>
        <strain evidence="5">SpSt-556</strain>
    </source>
</reference>
<gene>
    <name evidence="5" type="ORF">ENT17_01340</name>
</gene>
<dbReference type="Pfam" id="PF12836">
    <property type="entry name" value="HHH_3"/>
    <property type="match status" value="1"/>
</dbReference>
<feature type="transmembrane region" description="Helical" evidence="3">
    <location>
        <begin position="163"/>
        <end position="189"/>
    </location>
</feature>
<protein>
    <recommendedName>
        <fullName evidence="4">Helix-hairpin-helix DNA-binding motif class 1 domain-containing protein</fullName>
    </recommendedName>
</protein>
<dbReference type="GO" id="GO:0015628">
    <property type="term" value="P:protein secretion by the type II secretion system"/>
    <property type="evidence" value="ECO:0007669"/>
    <property type="project" value="TreeGrafter"/>
</dbReference>
<evidence type="ECO:0000256" key="3">
    <source>
        <dbReference type="SAM" id="Phobius"/>
    </source>
</evidence>
<evidence type="ECO:0000259" key="4">
    <source>
        <dbReference type="SMART" id="SM00278"/>
    </source>
</evidence>
<keyword evidence="3" id="KW-0472">Membrane</keyword>
<dbReference type="SUPFAM" id="SSF57997">
    <property type="entry name" value="Tropomyosin"/>
    <property type="match status" value="1"/>
</dbReference>
<dbReference type="GO" id="GO:0006281">
    <property type="term" value="P:DNA repair"/>
    <property type="evidence" value="ECO:0007669"/>
    <property type="project" value="InterPro"/>
</dbReference>
<dbReference type="InterPro" id="IPR051675">
    <property type="entry name" value="Endo/Exo/Phosphatase_dom_1"/>
</dbReference>
<dbReference type="GO" id="GO:0003677">
    <property type="term" value="F:DNA binding"/>
    <property type="evidence" value="ECO:0007669"/>
    <property type="project" value="InterPro"/>
</dbReference>
<keyword evidence="3" id="KW-1133">Transmembrane helix</keyword>
<dbReference type="PANTHER" id="PTHR21180:SF32">
    <property type="entry name" value="ENDONUCLEASE_EXONUCLEASE_PHOSPHATASE FAMILY DOMAIN-CONTAINING PROTEIN 1"/>
    <property type="match status" value="1"/>
</dbReference>
<feature type="domain" description="Helix-hairpin-helix DNA-binding motif class 1" evidence="4">
    <location>
        <begin position="16"/>
        <end position="35"/>
    </location>
</feature>
<comment type="caution">
    <text evidence="5">The sequence shown here is derived from an EMBL/GenBank/DDBJ whole genome shotgun (WGS) entry which is preliminary data.</text>
</comment>
<keyword evidence="3" id="KW-0812">Transmembrane</keyword>
<feature type="domain" description="Helix-hairpin-helix DNA-binding motif class 1" evidence="4">
    <location>
        <begin position="42"/>
        <end position="61"/>
    </location>
</feature>
<dbReference type="Gene3D" id="1.10.287.1490">
    <property type="match status" value="1"/>
</dbReference>
<dbReference type="GO" id="GO:0015627">
    <property type="term" value="C:type II protein secretion system complex"/>
    <property type="evidence" value="ECO:0007669"/>
    <property type="project" value="TreeGrafter"/>
</dbReference>
<feature type="coiled-coil region" evidence="1">
    <location>
        <begin position="201"/>
        <end position="280"/>
    </location>
</feature>
<evidence type="ECO:0000256" key="1">
    <source>
        <dbReference type="SAM" id="Coils"/>
    </source>
</evidence>
<dbReference type="InterPro" id="IPR010994">
    <property type="entry name" value="RuvA_2-like"/>
</dbReference>
<evidence type="ECO:0000313" key="5">
    <source>
        <dbReference type="EMBL" id="HGS86245.1"/>
    </source>
</evidence>
<accession>A0A7C4PW08</accession>
<dbReference type="AlphaFoldDB" id="A0A7C4PW08"/>
<proteinExistence type="predicted"/>
<organism evidence="5">
    <name type="scientific">Bellilinea caldifistulae</name>
    <dbReference type="NCBI Taxonomy" id="360411"/>
    <lineage>
        <taxon>Bacteria</taxon>
        <taxon>Bacillati</taxon>
        <taxon>Chloroflexota</taxon>
        <taxon>Anaerolineae</taxon>
        <taxon>Anaerolineales</taxon>
        <taxon>Anaerolineaceae</taxon>
        <taxon>Bellilinea</taxon>
    </lineage>
</organism>
<keyword evidence="1" id="KW-0175">Coiled coil</keyword>
<dbReference type="SUPFAM" id="SSF47781">
    <property type="entry name" value="RuvA domain 2-like"/>
    <property type="match status" value="1"/>
</dbReference>
<sequence>MNTENGAVEVNRATVEELASVPGIGPALAERIVAARPFTSLDDLTRVSGIGPASLEKIRPFLKIELANFSQAEEPASPPDESMPAAAAPQDQEESELILPEGSPAEPESAMAEDDGKAHTQTLQAAPLAAETSAAVESQPAPTPPPAGQPLKSGEKWARREDLLWTGVGVAVITLILSLIFTLGTLALINQTLTYAPAAEAQALSARLDALNNRVRLLEGDVDNLRSRVQTIEALGGRVTTLERGQQSLSEELKSAQSELDDLQQQTAAFQTQIEELQKRSNVFQNFLDGLRRLLSVGETP</sequence>